<gene>
    <name evidence="2" type="ORF">WL29_21735</name>
</gene>
<protein>
    <recommendedName>
        <fullName evidence="1">Competence protein CoiA nuclease-like domain-containing protein</fullName>
    </recommendedName>
</protein>
<dbReference type="Pfam" id="PF06054">
    <property type="entry name" value="CoiA_nuc"/>
    <property type="match status" value="1"/>
</dbReference>
<dbReference type="Proteomes" id="UP000060630">
    <property type="component" value="Unassembled WGS sequence"/>
</dbReference>
<proteinExistence type="predicted"/>
<dbReference type="AlphaFoldDB" id="A0A106QBL4"/>
<comment type="caution">
    <text evidence="2">The sequence shown here is derived from an EMBL/GenBank/DDBJ whole genome shotgun (WGS) entry which is preliminary data.</text>
</comment>
<feature type="domain" description="Competence protein CoiA nuclease-like" evidence="1">
    <location>
        <begin position="82"/>
        <end position="168"/>
    </location>
</feature>
<sequence>MRSHACCQERRLPLKCLDSNNRPVYAFDYSAEEFDELRRQHRKAGQLHFACCDSKLGLRTSSAGLQHFYHLTPGSNCHYAAESEAHLQVKQAVLLAARAARWDAECEAHDETGGARWRADILMQRGKARIAVEVQLSRLPWEEIRRRQERYHEDGVRGLWLLKQDNYSVCQEVPAFQLRFGEDQPEIRITPPNDTMNVTLREFGGFWAPLDSFVAAALSKNLVWSPVVELGKVDIRLRVVEHHRCGCGRPMLLPTALSVTMRYPNHRGLLWTILPGKPYVPNPGPAWLNAIVDLFNRHFPQKNDAVITRRVTKGRALHLHQCPACGALTEYESTRYSERLVQHLDIPLDQLPEPQPGTAEWQFVHQWWLRTPAAHLSKAAPAQLPLQLDF</sequence>
<organism evidence="2 3">
    <name type="scientific">Burkholderia ubonensis</name>
    <dbReference type="NCBI Taxonomy" id="101571"/>
    <lineage>
        <taxon>Bacteria</taxon>
        <taxon>Pseudomonadati</taxon>
        <taxon>Pseudomonadota</taxon>
        <taxon>Betaproteobacteria</taxon>
        <taxon>Burkholderiales</taxon>
        <taxon>Burkholderiaceae</taxon>
        <taxon>Burkholderia</taxon>
        <taxon>Burkholderia cepacia complex</taxon>
    </lineage>
</organism>
<evidence type="ECO:0000313" key="2">
    <source>
        <dbReference type="EMBL" id="KWA83989.1"/>
    </source>
</evidence>
<name>A0A106QBL4_9BURK</name>
<reference evidence="2 3" key="1">
    <citation type="submission" date="2015-11" db="EMBL/GenBank/DDBJ databases">
        <title>Expanding the genomic diversity of Burkholderia species for the development of highly accurate diagnostics.</title>
        <authorList>
            <person name="Sahl J."/>
            <person name="Keim P."/>
            <person name="Wagner D."/>
        </authorList>
    </citation>
    <scope>NUCLEOTIDE SEQUENCE [LARGE SCALE GENOMIC DNA]</scope>
    <source>
        <strain evidence="2 3">MSMB2087WGS</strain>
    </source>
</reference>
<dbReference type="InterPro" id="IPR010330">
    <property type="entry name" value="CoiA_nuc"/>
</dbReference>
<accession>A0A106QBL4</accession>
<dbReference type="EMBL" id="LPHD01000049">
    <property type="protein sequence ID" value="KWA83989.1"/>
    <property type="molecule type" value="Genomic_DNA"/>
</dbReference>
<evidence type="ECO:0000313" key="3">
    <source>
        <dbReference type="Proteomes" id="UP000060630"/>
    </source>
</evidence>
<evidence type="ECO:0000259" key="1">
    <source>
        <dbReference type="Pfam" id="PF06054"/>
    </source>
</evidence>